<reference evidence="3" key="1">
    <citation type="submission" date="2018-01" db="EMBL/GenBank/DDBJ databases">
        <title>Draft Genome Sequence of the Radioresistant Bacterium Deinococcus aerius TR0125, Isolated from the Higher Atmosphere above Japan.</title>
        <authorList>
            <person name="Satoh K."/>
            <person name="Arai H."/>
            <person name="Sanzen T."/>
            <person name="Kawaguchi Y."/>
            <person name="Hayashi H."/>
            <person name="Yokobori S."/>
            <person name="Yamagishi A."/>
            <person name="Oono Y."/>
            <person name="Narumi I."/>
        </authorList>
    </citation>
    <scope>NUCLEOTIDE SEQUENCE [LARGE SCALE GENOMIC DNA]</scope>
    <source>
        <strain evidence="3">TR0125</strain>
    </source>
</reference>
<keyword evidence="1" id="KW-0812">Transmembrane</keyword>
<accession>A0A2I9D063</accession>
<dbReference type="EMBL" id="BFAG01000019">
    <property type="protein sequence ID" value="GBF07904.1"/>
    <property type="molecule type" value="Genomic_DNA"/>
</dbReference>
<protein>
    <recommendedName>
        <fullName evidence="4">Bacterial Pleckstrin homology domain-containing protein</fullName>
    </recommendedName>
</protein>
<dbReference type="OrthoDB" id="5471116at2"/>
<evidence type="ECO:0000256" key="1">
    <source>
        <dbReference type="SAM" id="Phobius"/>
    </source>
</evidence>
<evidence type="ECO:0000313" key="2">
    <source>
        <dbReference type="EMBL" id="GBF07904.1"/>
    </source>
</evidence>
<keyword evidence="1" id="KW-0472">Membrane</keyword>
<evidence type="ECO:0000313" key="3">
    <source>
        <dbReference type="Proteomes" id="UP000236569"/>
    </source>
</evidence>
<feature type="transmembrane region" description="Helical" evidence="1">
    <location>
        <begin position="42"/>
        <end position="61"/>
    </location>
</feature>
<dbReference type="AlphaFoldDB" id="A0A2I9D063"/>
<sequence>MSPIYRHTQSQPGLAWFHAAFFSATLLLLMGTGEANGANAALILPLGVFGLVVAFLGRLTVEVTEEELRLGFGLGLGRARFPRAGMVVLGEMPVGPLAGIGIRLLPDSWLYRIAGGDALVIGLGDGRRILIGTDDPEGLRQALRQGI</sequence>
<dbReference type="Proteomes" id="UP000236569">
    <property type="component" value="Unassembled WGS sequence"/>
</dbReference>
<keyword evidence="3" id="KW-1185">Reference proteome</keyword>
<feature type="transmembrane region" description="Helical" evidence="1">
    <location>
        <begin position="12"/>
        <end position="30"/>
    </location>
</feature>
<evidence type="ECO:0008006" key="4">
    <source>
        <dbReference type="Google" id="ProtNLM"/>
    </source>
</evidence>
<organism evidence="2 3">
    <name type="scientific">Deinococcus aerius</name>
    <dbReference type="NCBI Taxonomy" id="200253"/>
    <lineage>
        <taxon>Bacteria</taxon>
        <taxon>Thermotogati</taxon>
        <taxon>Deinococcota</taxon>
        <taxon>Deinococci</taxon>
        <taxon>Deinococcales</taxon>
        <taxon>Deinococcaceae</taxon>
        <taxon>Deinococcus</taxon>
    </lineage>
</organism>
<keyword evidence="1" id="KW-1133">Transmembrane helix</keyword>
<comment type="caution">
    <text evidence="2">The sequence shown here is derived from an EMBL/GenBank/DDBJ whole genome shotgun (WGS) entry which is preliminary data.</text>
</comment>
<dbReference type="RefSeq" id="WP_103131192.1">
    <property type="nucleotide sequence ID" value="NZ_BFAG01000019.1"/>
</dbReference>
<gene>
    <name evidence="2" type="ORF">DAERI_190037</name>
</gene>
<name>A0A2I9D063_9DEIO</name>
<proteinExistence type="predicted"/>